<dbReference type="SUPFAM" id="SSF63817">
    <property type="entry name" value="Sortase"/>
    <property type="match status" value="1"/>
</dbReference>
<keyword evidence="1" id="KW-0378">Hydrolase</keyword>
<reference evidence="3" key="1">
    <citation type="submission" date="2011-12" db="EMBL/GenBank/DDBJ databases">
        <title>The complete genome of chromosome of Sulfobacillus acidophilus DSM 10332.</title>
        <authorList>
            <person name="Lucas S."/>
            <person name="Han J."/>
            <person name="Lapidus A."/>
            <person name="Bruce D."/>
            <person name="Goodwin L."/>
            <person name="Pitluck S."/>
            <person name="Peters L."/>
            <person name="Kyrpides N."/>
            <person name="Mavromatis K."/>
            <person name="Ivanova N."/>
            <person name="Mikhailova N."/>
            <person name="Chertkov O."/>
            <person name="Saunders E."/>
            <person name="Detter J.C."/>
            <person name="Tapia R."/>
            <person name="Han C."/>
            <person name="Land M."/>
            <person name="Hauser L."/>
            <person name="Markowitz V."/>
            <person name="Cheng J.-F."/>
            <person name="Hugenholtz P."/>
            <person name="Woyke T."/>
            <person name="Wu D."/>
            <person name="Pukall R."/>
            <person name="Gehrich-Schroeter G."/>
            <person name="Schneider S."/>
            <person name="Klenk H.-P."/>
            <person name="Eisen J.A."/>
        </authorList>
    </citation>
    <scope>NUCLEOTIDE SEQUENCE [LARGE SCALE GENOMIC DNA]</scope>
    <source>
        <strain evidence="3">ATCC 700253 / DSM 10332 / NAL</strain>
    </source>
</reference>
<dbReference type="NCBIfam" id="TIGR01076">
    <property type="entry name" value="sortase_fam"/>
    <property type="match status" value="1"/>
</dbReference>
<dbReference type="InterPro" id="IPR041999">
    <property type="entry name" value="Sortase_D_1"/>
</dbReference>
<dbReference type="InterPro" id="IPR005754">
    <property type="entry name" value="Sortase"/>
</dbReference>
<dbReference type="STRING" id="679936.Sulac_2136"/>
<gene>
    <name evidence="2" type="ordered locus">Sulac_2136</name>
</gene>
<dbReference type="EMBL" id="CP003179">
    <property type="protein sequence ID" value="AEW05622.1"/>
    <property type="molecule type" value="Genomic_DNA"/>
</dbReference>
<evidence type="ECO:0000313" key="3">
    <source>
        <dbReference type="Proteomes" id="UP000005439"/>
    </source>
</evidence>
<organism evidence="2 3">
    <name type="scientific">Sulfobacillus acidophilus (strain ATCC 700253 / DSM 10332 / NAL)</name>
    <dbReference type="NCBI Taxonomy" id="679936"/>
    <lineage>
        <taxon>Bacteria</taxon>
        <taxon>Bacillati</taxon>
        <taxon>Bacillota</taxon>
        <taxon>Clostridia</taxon>
        <taxon>Eubacteriales</taxon>
        <taxon>Clostridiales Family XVII. Incertae Sedis</taxon>
        <taxon>Sulfobacillus</taxon>
    </lineage>
</organism>
<dbReference type="AlphaFoldDB" id="G8TT07"/>
<dbReference type="Proteomes" id="UP000005439">
    <property type="component" value="Chromosome"/>
</dbReference>
<accession>G8TT07</accession>
<reference evidence="2 3" key="2">
    <citation type="journal article" date="2012" name="Stand. Genomic Sci.">
        <title>Complete genome sequence of the moderately thermophilic mineral-sulfide-oxidizing firmicute Sulfobacillus acidophilus type strain (NAL(T)).</title>
        <authorList>
            <person name="Anderson I."/>
            <person name="Chertkov O."/>
            <person name="Chen A."/>
            <person name="Saunders E."/>
            <person name="Lapidus A."/>
            <person name="Nolan M."/>
            <person name="Lucas S."/>
            <person name="Hammon N."/>
            <person name="Deshpande S."/>
            <person name="Cheng J.F."/>
            <person name="Han C."/>
            <person name="Tapia R."/>
            <person name="Goodwin L.A."/>
            <person name="Pitluck S."/>
            <person name="Liolios K."/>
            <person name="Pagani I."/>
            <person name="Ivanova N."/>
            <person name="Mikhailova N."/>
            <person name="Pati A."/>
            <person name="Palaniappan K."/>
            <person name="Land M."/>
            <person name="Pan C."/>
            <person name="Rohde M."/>
            <person name="Pukall R."/>
            <person name="Goker M."/>
            <person name="Detter J.C."/>
            <person name="Woyke T."/>
            <person name="Bristow J."/>
            <person name="Eisen J.A."/>
            <person name="Markowitz V."/>
            <person name="Hugenholtz P."/>
            <person name="Kyrpides N.C."/>
            <person name="Klenk H.P."/>
            <person name="Mavromatis K."/>
        </authorList>
    </citation>
    <scope>NUCLEOTIDE SEQUENCE [LARGE SCALE GENOMIC DNA]</scope>
    <source>
        <strain evidence="3">ATCC 700253 / DSM 10332 / NAL</strain>
    </source>
</reference>
<dbReference type="Gene3D" id="2.40.260.10">
    <property type="entry name" value="Sortase"/>
    <property type="match status" value="1"/>
</dbReference>
<sequence length="357" mass="38114">MLRRRQWGFGLAGIGLGLIALPIWIGPAARVAATQLTRPMPGSLSTRRLPTAAPVIPAPPNGSVVAQLVIPALRLNVPVVQGTGFGQLFFNPGHYAGSVLPGEPGTSVIAAHNATFFRHLNALHRGSRITVETRQGTFLFAVTGAQVVSDTAGLPNTVAPSLDLEACYPLNALYFTPDRYIVFSRLIRSSTGKPVPLLPSAKPSVTRYHANIPTSIESRFSLSLADNSLPMGSLTYHAPHTAEVLAFEESPNPLEAETVAISLWLAYVDASRSGNRSALAALGVRQNQNPYWQARSVVFEAPLNVQMTVTGTGLPIRIIMTNALVRINGEPFQTQMTITITGTTLTIQEVGTAPSIL</sequence>
<dbReference type="CDD" id="cd05828">
    <property type="entry name" value="Sortase_D_1"/>
    <property type="match status" value="1"/>
</dbReference>
<dbReference type="PATRIC" id="fig|679936.5.peg.2202"/>
<dbReference type="GO" id="GO:0016787">
    <property type="term" value="F:hydrolase activity"/>
    <property type="evidence" value="ECO:0007669"/>
    <property type="project" value="UniProtKB-KW"/>
</dbReference>
<keyword evidence="3" id="KW-1185">Reference proteome</keyword>
<evidence type="ECO:0000256" key="1">
    <source>
        <dbReference type="ARBA" id="ARBA00022801"/>
    </source>
</evidence>
<dbReference type="KEGG" id="sap:Sulac_2136"/>
<evidence type="ECO:0000313" key="2">
    <source>
        <dbReference type="EMBL" id="AEW05622.1"/>
    </source>
</evidence>
<proteinExistence type="predicted"/>
<dbReference type="InterPro" id="IPR023365">
    <property type="entry name" value="Sortase_dom-sf"/>
</dbReference>
<protein>
    <submittedName>
        <fullName evidence="2">Sortase family protein</fullName>
    </submittedName>
</protein>
<dbReference type="Pfam" id="PF04203">
    <property type="entry name" value="Sortase"/>
    <property type="match status" value="1"/>
</dbReference>
<dbReference type="HOGENOM" id="CLU_778270_0_0_9"/>
<name>G8TT07_SULAD</name>